<feature type="domain" description="RNA polymerase sigma-70" evidence="8">
    <location>
        <begin position="477"/>
        <end position="503"/>
    </location>
</feature>
<dbReference type="InterPro" id="IPR013325">
    <property type="entry name" value="RNA_pol_sigma_r2"/>
</dbReference>
<dbReference type="InterPro" id="IPR009042">
    <property type="entry name" value="RNA_pol_sigma70_r1_2"/>
</dbReference>
<evidence type="ECO:0000256" key="2">
    <source>
        <dbReference type="ARBA" id="ARBA00023015"/>
    </source>
</evidence>
<protein>
    <submittedName>
        <fullName evidence="9">RNA polymerase sigma factor RpoD</fullName>
    </submittedName>
</protein>
<reference evidence="9" key="1">
    <citation type="submission" date="2023-03" db="EMBL/GenBank/DDBJ databases">
        <authorList>
            <person name="Steffen K."/>
            <person name="Cardenas P."/>
        </authorList>
    </citation>
    <scope>NUCLEOTIDE SEQUENCE</scope>
</reference>
<dbReference type="CDD" id="cd06171">
    <property type="entry name" value="Sigma70_r4"/>
    <property type="match status" value="1"/>
</dbReference>
<proteinExistence type="inferred from homology"/>
<gene>
    <name evidence="9" type="ORF">GBAR_LOCUS13408</name>
</gene>
<dbReference type="Pfam" id="PF04545">
    <property type="entry name" value="Sigma70_r4"/>
    <property type="match status" value="1"/>
</dbReference>
<feature type="domain" description="RNA polymerase sigma-70" evidence="7">
    <location>
        <begin position="308"/>
        <end position="321"/>
    </location>
</feature>
<dbReference type="Pfam" id="PF04539">
    <property type="entry name" value="Sigma70_r3"/>
    <property type="match status" value="1"/>
</dbReference>
<comment type="caution">
    <text evidence="9">The sequence shown here is derived from an EMBL/GenBank/DDBJ whole genome shotgun (WGS) entry which is preliminary data.</text>
</comment>
<dbReference type="GO" id="GO:0006352">
    <property type="term" value="P:DNA-templated transcription initiation"/>
    <property type="evidence" value="ECO:0007669"/>
    <property type="project" value="InterPro"/>
</dbReference>
<dbReference type="Pfam" id="PF00140">
    <property type="entry name" value="Sigma70_r1_2"/>
    <property type="match status" value="1"/>
</dbReference>
<keyword evidence="5" id="KW-0804">Transcription</keyword>
<keyword evidence="10" id="KW-1185">Reference proteome</keyword>
<dbReference type="PROSITE" id="PS00716">
    <property type="entry name" value="SIGMA70_2"/>
    <property type="match status" value="1"/>
</dbReference>
<dbReference type="GO" id="GO:0003677">
    <property type="term" value="F:DNA binding"/>
    <property type="evidence" value="ECO:0007669"/>
    <property type="project" value="UniProtKB-KW"/>
</dbReference>
<evidence type="ECO:0000256" key="5">
    <source>
        <dbReference type="ARBA" id="ARBA00023163"/>
    </source>
</evidence>
<dbReference type="InterPro" id="IPR036388">
    <property type="entry name" value="WH-like_DNA-bd_sf"/>
</dbReference>
<keyword evidence="2" id="KW-0805">Transcription regulation</keyword>
<feature type="region of interest" description="Disordered" evidence="6">
    <location>
        <begin position="140"/>
        <end position="164"/>
    </location>
</feature>
<dbReference type="SUPFAM" id="SSF88946">
    <property type="entry name" value="Sigma2 domain of RNA polymerase sigma factors"/>
    <property type="match status" value="1"/>
</dbReference>
<dbReference type="GO" id="GO:0016987">
    <property type="term" value="F:sigma factor activity"/>
    <property type="evidence" value="ECO:0007669"/>
    <property type="project" value="UniProtKB-KW"/>
</dbReference>
<keyword evidence="3" id="KW-0731">Sigma factor</keyword>
<accession>A0AA35WJP7</accession>
<evidence type="ECO:0000259" key="7">
    <source>
        <dbReference type="PROSITE" id="PS00715"/>
    </source>
</evidence>
<evidence type="ECO:0000256" key="6">
    <source>
        <dbReference type="SAM" id="MobiDB-lite"/>
    </source>
</evidence>
<dbReference type="AlphaFoldDB" id="A0AA35WJP7"/>
<name>A0AA35WJP7_GEOBA</name>
<evidence type="ECO:0000256" key="3">
    <source>
        <dbReference type="ARBA" id="ARBA00023082"/>
    </source>
</evidence>
<comment type="similarity">
    <text evidence="1">Belongs to the sigma-70 factor family.</text>
</comment>
<dbReference type="Proteomes" id="UP001174909">
    <property type="component" value="Unassembled WGS sequence"/>
</dbReference>
<dbReference type="InterPro" id="IPR007624">
    <property type="entry name" value="RNA_pol_sigma70_r3"/>
</dbReference>
<keyword evidence="4" id="KW-0238">DNA-binding</keyword>
<evidence type="ECO:0000313" key="10">
    <source>
        <dbReference type="Proteomes" id="UP001174909"/>
    </source>
</evidence>
<dbReference type="InterPro" id="IPR013324">
    <property type="entry name" value="RNA_pol_sigma_r3/r4-like"/>
</dbReference>
<dbReference type="SUPFAM" id="SSF88659">
    <property type="entry name" value="Sigma3 and sigma4 domains of RNA polymerase sigma factors"/>
    <property type="match status" value="2"/>
</dbReference>
<dbReference type="InterPro" id="IPR000943">
    <property type="entry name" value="RNA_pol_sigma70"/>
</dbReference>
<sequence>MMDFKDHSALDYLDAERTDELGYEDDMAEIATAGTSYTDDSVKVYMREMGKFQLLDKKQEVELAKQIEAGHQTAHEATFGTALAITEVRKLLYKIVTAKKRASDIIDMPVSSTSTQHKERKLREQVKKALDVLENLEMERLTATPPSAAENGGKTGGKTGGKSKTRTNLIKTLEELKIDREEISKISDLVKQAEYQISTWESEIRGIQQTHNIPDEWINGSNGTDHQFETGTVKTAYVNIVRLQRNIRQHMTAIGVPRERLKTLTQQIDKGESEAQGAKMAIVEANLRLVVSIAKRHRHRASGLEFLDLIQEGNIGLMRAVDKFDYQRGYKFSTYATWWIRQGITRAIADQGRTIRIPVHMHERINKIRRVQRSLLQELGTEPTADEIATDLRISSNKVTEALSVAPETASLDTPIGEEDENPLGAFIMDVDSPSPVQEAELNILKEQIQEVLGDLNERERRVISLRFGIEDGYPRTLEEVGNIFKVTRERIRQIEAKALRKLRHPRRSRKLRDFVN</sequence>
<dbReference type="EMBL" id="CASHTH010001982">
    <property type="protein sequence ID" value="CAI8022899.1"/>
    <property type="molecule type" value="Genomic_DNA"/>
</dbReference>
<evidence type="ECO:0000313" key="9">
    <source>
        <dbReference type="EMBL" id="CAI8022899.1"/>
    </source>
</evidence>
<dbReference type="InterPro" id="IPR007630">
    <property type="entry name" value="RNA_pol_sigma70_r4"/>
</dbReference>
<dbReference type="PRINTS" id="PR00046">
    <property type="entry name" value="SIGMA70FCT"/>
</dbReference>
<evidence type="ECO:0000256" key="1">
    <source>
        <dbReference type="ARBA" id="ARBA00007788"/>
    </source>
</evidence>
<evidence type="ECO:0000256" key="4">
    <source>
        <dbReference type="ARBA" id="ARBA00023125"/>
    </source>
</evidence>
<dbReference type="PROSITE" id="PS00715">
    <property type="entry name" value="SIGMA70_1"/>
    <property type="match status" value="1"/>
</dbReference>
<dbReference type="Gene3D" id="1.10.10.10">
    <property type="entry name" value="Winged helix-like DNA-binding domain superfamily/Winged helix DNA-binding domain"/>
    <property type="match status" value="2"/>
</dbReference>
<dbReference type="Pfam" id="PF04542">
    <property type="entry name" value="Sigma70_r2"/>
    <property type="match status" value="1"/>
</dbReference>
<dbReference type="NCBIfam" id="TIGR02937">
    <property type="entry name" value="sigma70-ECF"/>
    <property type="match status" value="1"/>
</dbReference>
<dbReference type="PANTHER" id="PTHR30603:SF60">
    <property type="entry name" value="RNA POLYMERASE SIGMA FACTOR RPOD"/>
    <property type="match status" value="1"/>
</dbReference>
<evidence type="ECO:0000259" key="8">
    <source>
        <dbReference type="PROSITE" id="PS00716"/>
    </source>
</evidence>
<dbReference type="InterPro" id="IPR014284">
    <property type="entry name" value="RNA_pol_sigma-70_dom"/>
</dbReference>
<dbReference type="Gene3D" id="1.10.601.10">
    <property type="entry name" value="RNA Polymerase Primary Sigma Factor"/>
    <property type="match status" value="1"/>
</dbReference>
<dbReference type="PANTHER" id="PTHR30603">
    <property type="entry name" value="RNA POLYMERASE SIGMA FACTOR RPO"/>
    <property type="match status" value="1"/>
</dbReference>
<dbReference type="FunFam" id="1.10.601.10:FF:000001">
    <property type="entry name" value="RNA polymerase sigma factor SigA"/>
    <property type="match status" value="1"/>
</dbReference>
<organism evidence="9 10">
    <name type="scientific">Geodia barretti</name>
    <name type="common">Barrett's horny sponge</name>
    <dbReference type="NCBI Taxonomy" id="519541"/>
    <lineage>
        <taxon>Eukaryota</taxon>
        <taxon>Metazoa</taxon>
        <taxon>Porifera</taxon>
        <taxon>Demospongiae</taxon>
        <taxon>Heteroscleromorpha</taxon>
        <taxon>Tetractinellida</taxon>
        <taxon>Astrophorina</taxon>
        <taxon>Geodiidae</taxon>
        <taxon>Geodia</taxon>
    </lineage>
</organism>
<dbReference type="InterPro" id="IPR007627">
    <property type="entry name" value="RNA_pol_sigma70_r2"/>
</dbReference>
<dbReference type="InterPro" id="IPR050239">
    <property type="entry name" value="Sigma-70_RNA_pol_init_factors"/>
</dbReference>